<dbReference type="EMBL" id="JBHSJB010000012">
    <property type="protein sequence ID" value="MFC5055364.1"/>
    <property type="molecule type" value="Genomic_DNA"/>
</dbReference>
<dbReference type="RefSeq" id="WP_344040419.1">
    <property type="nucleotide sequence ID" value="NZ_BAAAKE010000022.1"/>
</dbReference>
<comment type="caution">
    <text evidence="1">The sequence shown here is derived from an EMBL/GenBank/DDBJ whole genome shotgun (WGS) entry which is preliminary data.</text>
</comment>
<evidence type="ECO:0000313" key="2">
    <source>
        <dbReference type="Proteomes" id="UP001595833"/>
    </source>
</evidence>
<protein>
    <submittedName>
        <fullName evidence="1">Uncharacterized protein</fullName>
    </submittedName>
</protein>
<dbReference type="Proteomes" id="UP001595833">
    <property type="component" value="Unassembled WGS sequence"/>
</dbReference>
<proteinExistence type="predicted"/>
<accession>A0ABV9Y1Y6</accession>
<keyword evidence="2" id="KW-1185">Reference proteome</keyword>
<name>A0ABV9Y1Y6_9PSEU</name>
<reference evidence="2" key="1">
    <citation type="journal article" date="2019" name="Int. J. Syst. Evol. Microbiol.">
        <title>The Global Catalogue of Microorganisms (GCM) 10K type strain sequencing project: providing services to taxonomists for standard genome sequencing and annotation.</title>
        <authorList>
            <consortium name="The Broad Institute Genomics Platform"/>
            <consortium name="The Broad Institute Genome Sequencing Center for Infectious Disease"/>
            <person name="Wu L."/>
            <person name="Ma J."/>
        </authorList>
    </citation>
    <scope>NUCLEOTIDE SEQUENCE [LARGE SCALE GENOMIC DNA]</scope>
    <source>
        <strain evidence="2">KCTC 12848</strain>
    </source>
</reference>
<organism evidence="1 2">
    <name type="scientific">Saccharothrix xinjiangensis</name>
    <dbReference type="NCBI Taxonomy" id="204798"/>
    <lineage>
        <taxon>Bacteria</taxon>
        <taxon>Bacillati</taxon>
        <taxon>Actinomycetota</taxon>
        <taxon>Actinomycetes</taxon>
        <taxon>Pseudonocardiales</taxon>
        <taxon>Pseudonocardiaceae</taxon>
        <taxon>Saccharothrix</taxon>
    </lineage>
</organism>
<gene>
    <name evidence="1" type="ORF">ACFPFM_16520</name>
</gene>
<sequence>MREWLEDLPHAVLRGEAERLDDAVFVEGRLVWSTAAPDRAALDRVRELNPHGLLIGLEDPRAEREVVDSPFSARTWQALAAVTRRDGDRRATTARRWAVGATSPWRTTRQGAARWR</sequence>
<evidence type="ECO:0000313" key="1">
    <source>
        <dbReference type="EMBL" id="MFC5055364.1"/>
    </source>
</evidence>